<dbReference type="Gene3D" id="2.30.110.10">
    <property type="entry name" value="Electron Transport, Fmn-binding Protein, Chain A"/>
    <property type="match status" value="1"/>
</dbReference>
<dbReference type="OrthoDB" id="9179360at2"/>
<accession>A0A3L7E4T4</accession>
<gene>
    <name evidence="3" type="ORF">DWB85_00400</name>
</gene>
<comment type="catalytic activity">
    <reaction evidence="2">
        <text>oxidized coenzyme F420-(gamma-L-Glu)(n) + a quinol + H(+) = reduced coenzyme F420-(gamma-L-Glu)(n) + a quinone</text>
        <dbReference type="Rhea" id="RHEA:39663"/>
        <dbReference type="Rhea" id="RHEA-COMP:12939"/>
        <dbReference type="Rhea" id="RHEA-COMP:14378"/>
        <dbReference type="ChEBI" id="CHEBI:15378"/>
        <dbReference type="ChEBI" id="CHEBI:24646"/>
        <dbReference type="ChEBI" id="CHEBI:132124"/>
        <dbReference type="ChEBI" id="CHEBI:133980"/>
        <dbReference type="ChEBI" id="CHEBI:139511"/>
    </reaction>
</comment>
<dbReference type="GO" id="GO:0005886">
    <property type="term" value="C:plasma membrane"/>
    <property type="evidence" value="ECO:0007669"/>
    <property type="project" value="TreeGrafter"/>
</dbReference>
<dbReference type="GO" id="GO:0070967">
    <property type="term" value="F:coenzyme F420 binding"/>
    <property type="evidence" value="ECO:0007669"/>
    <property type="project" value="TreeGrafter"/>
</dbReference>
<dbReference type="PANTHER" id="PTHR39428">
    <property type="entry name" value="F420H(2)-DEPENDENT QUINONE REDUCTASE RV1261C"/>
    <property type="match status" value="1"/>
</dbReference>
<dbReference type="Proteomes" id="UP000265509">
    <property type="component" value="Unassembled WGS sequence"/>
</dbReference>
<dbReference type="InterPro" id="IPR012349">
    <property type="entry name" value="Split_barrel_FMN-bd"/>
</dbReference>
<dbReference type="RefSeq" id="WP_117952049.1">
    <property type="nucleotide sequence ID" value="NZ_QRAN01000001.1"/>
</dbReference>
<dbReference type="GO" id="GO:0016491">
    <property type="term" value="F:oxidoreductase activity"/>
    <property type="evidence" value="ECO:0007669"/>
    <property type="project" value="InterPro"/>
</dbReference>
<evidence type="ECO:0000313" key="4">
    <source>
        <dbReference type="Proteomes" id="UP000265509"/>
    </source>
</evidence>
<name>A0A3L7E4T4_9GAMM</name>
<dbReference type="NCBIfam" id="TIGR00026">
    <property type="entry name" value="hi_GC_TIGR00026"/>
    <property type="match status" value="1"/>
</dbReference>
<dbReference type="InterPro" id="IPR004378">
    <property type="entry name" value="F420H2_quin_Rdtase"/>
</dbReference>
<proteinExistence type="inferred from homology"/>
<evidence type="ECO:0000313" key="3">
    <source>
        <dbReference type="EMBL" id="RLQ23653.1"/>
    </source>
</evidence>
<dbReference type="EMBL" id="QRAN01000001">
    <property type="protein sequence ID" value="RLQ23653.1"/>
    <property type="molecule type" value="Genomic_DNA"/>
</dbReference>
<comment type="caution">
    <text evidence="3">The sequence shown here is derived from an EMBL/GenBank/DDBJ whole genome shotgun (WGS) entry which is preliminary data.</text>
</comment>
<evidence type="ECO:0000256" key="1">
    <source>
        <dbReference type="ARBA" id="ARBA00008710"/>
    </source>
</evidence>
<organism evidence="3 4">
    <name type="scientific">Seongchinamella sediminis</name>
    <dbReference type="NCBI Taxonomy" id="2283635"/>
    <lineage>
        <taxon>Bacteria</taxon>
        <taxon>Pseudomonadati</taxon>
        <taxon>Pseudomonadota</taxon>
        <taxon>Gammaproteobacteria</taxon>
        <taxon>Cellvibrionales</taxon>
        <taxon>Halieaceae</taxon>
        <taxon>Seongchinamella</taxon>
    </lineage>
</organism>
<dbReference type="AlphaFoldDB" id="A0A3L7E4T4"/>
<sequence>MVQYDYVKTRREDVKPFKESQLPAIKRVLRYVSKIQAGVFRLSKGRLMNSFLGGPVCMVTMTGAKSGKIRRLPLIHIAHGDKKLLVASSGGMPRNPVWYYNIKANPEIRIMAGGEEKTYVARQVSDEEKAALWPVLLAVYPDFDEYQARTDRNIPVFSCEPKT</sequence>
<dbReference type="PANTHER" id="PTHR39428:SF3">
    <property type="entry name" value="DEAZAFLAVIN-DEPENDENT NITROREDUCTASE"/>
    <property type="match status" value="1"/>
</dbReference>
<reference evidence="3 4" key="1">
    <citation type="submission" date="2018-07" db="EMBL/GenBank/DDBJ databases">
        <title>Halioglobus sp. genome submission.</title>
        <authorList>
            <person name="Ye M.-Q."/>
            <person name="Du Z.-J."/>
        </authorList>
    </citation>
    <scope>NUCLEOTIDE SEQUENCE [LARGE SCALE GENOMIC DNA]</scope>
    <source>
        <strain evidence="3 4">U0301</strain>
    </source>
</reference>
<comment type="similarity">
    <text evidence="1">Belongs to the F420H(2)-dependent quinone reductase family.</text>
</comment>
<dbReference type="Pfam" id="PF04075">
    <property type="entry name" value="F420H2_quin_red"/>
    <property type="match status" value="1"/>
</dbReference>
<keyword evidence="4" id="KW-1185">Reference proteome</keyword>
<evidence type="ECO:0000256" key="2">
    <source>
        <dbReference type="ARBA" id="ARBA00049106"/>
    </source>
</evidence>
<protein>
    <submittedName>
        <fullName evidence="3">Nitroreductase family deazaflavin-dependent oxidoreductase</fullName>
    </submittedName>
</protein>